<protein>
    <submittedName>
        <fullName evidence="2">Uncharacterized protein</fullName>
    </submittedName>
</protein>
<evidence type="ECO:0000256" key="1">
    <source>
        <dbReference type="SAM" id="MobiDB-lite"/>
    </source>
</evidence>
<dbReference type="AlphaFoldDB" id="A0A0W8FCN6"/>
<accession>A0A0W8FCN6</accession>
<organism evidence="2">
    <name type="scientific">hydrocarbon metagenome</name>
    <dbReference type="NCBI Taxonomy" id="938273"/>
    <lineage>
        <taxon>unclassified sequences</taxon>
        <taxon>metagenomes</taxon>
        <taxon>ecological metagenomes</taxon>
    </lineage>
</organism>
<proteinExistence type="predicted"/>
<evidence type="ECO:0000313" key="2">
    <source>
        <dbReference type="EMBL" id="KUG18602.1"/>
    </source>
</evidence>
<reference evidence="2" key="1">
    <citation type="journal article" date="2015" name="Proc. Natl. Acad. Sci. U.S.A.">
        <title>Networks of energetic and metabolic interactions define dynamics in microbial communities.</title>
        <authorList>
            <person name="Embree M."/>
            <person name="Liu J.K."/>
            <person name="Al-Bassam M.M."/>
            <person name="Zengler K."/>
        </authorList>
    </citation>
    <scope>NUCLEOTIDE SEQUENCE</scope>
</reference>
<gene>
    <name evidence="2" type="ORF">ASZ90_011688</name>
</gene>
<sequence length="46" mass="5315">MRERKDGCRWPTPAGVESPSTTGHTDIPKDVGRELRLWHRNDTAQR</sequence>
<name>A0A0W8FCN6_9ZZZZ</name>
<comment type="caution">
    <text evidence="2">The sequence shown here is derived from an EMBL/GenBank/DDBJ whole genome shotgun (WGS) entry which is preliminary data.</text>
</comment>
<feature type="compositionally biased region" description="Basic and acidic residues" evidence="1">
    <location>
        <begin position="26"/>
        <end position="46"/>
    </location>
</feature>
<dbReference type="EMBL" id="LNQE01001373">
    <property type="protein sequence ID" value="KUG18602.1"/>
    <property type="molecule type" value="Genomic_DNA"/>
</dbReference>
<feature type="region of interest" description="Disordered" evidence="1">
    <location>
        <begin position="1"/>
        <end position="46"/>
    </location>
</feature>